<dbReference type="GO" id="GO:0022857">
    <property type="term" value="F:transmembrane transporter activity"/>
    <property type="evidence" value="ECO:0007669"/>
    <property type="project" value="InterPro"/>
</dbReference>
<dbReference type="Gene3D" id="1.20.1720.10">
    <property type="entry name" value="Multidrug resistance protein D"/>
    <property type="match status" value="1"/>
</dbReference>
<dbReference type="GO" id="GO:0005886">
    <property type="term" value="C:plasma membrane"/>
    <property type="evidence" value="ECO:0007669"/>
    <property type="project" value="UniProtKB-SubCell"/>
</dbReference>
<dbReference type="PANTHER" id="PTHR23501">
    <property type="entry name" value="MAJOR FACILITATOR SUPERFAMILY"/>
    <property type="match status" value="1"/>
</dbReference>
<dbReference type="InterPro" id="IPR020846">
    <property type="entry name" value="MFS_dom"/>
</dbReference>
<dbReference type="Pfam" id="PF07690">
    <property type="entry name" value="MFS_1"/>
    <property type="match status" value="1"/>
</dbReference>
<evidence type="ECO:0000256" key="6">
    <source>
        <dbReference type="ARBA" id="ARBA00023136"/>
    </source>
</evidence>
<dbReference type="Gene3D" id="1.20.1250.20">
    <property type="entry name" value="MFS general substrate transporter like domains"/>
    <property type="match status" value="1"/>
</dbReference>
<dbReference type="Proteomes" id="UP000192727">
    <property type="component" value="Chromosome"/>
</dbReference>
<name>A0A1V0UNA0_9BACL</name>
<reference evidence="7 8" key="1">
    <citation type="submission" date="2017-03" db="EMBL/GenBank/DDBJ databases">
        <title>Paenibacillus larvae genome sequencing.</title>
        <authorList>
            <person name="Dingman D.W."/>
        </authorList>
    </citation>
    <scope>NUCLEOTIDE SEQUENCE [LARGE SCALE GENOMIC DNA]</scope>
    <source>
        <strain evidence="7 8">SAG 10367</strain>
    </source>
</reference>
<dbReference type="FunFam" id="1.20.1720.10:FF:000004">
    <property type="entry name" value="EmrB/QacA family drug resistance transporter"/>
    <property type="match status" value="1"/>
</dbReference>
<dbReference type="InterPro" id="IPR011701">
    <property type="entry name" value="MFS"/>
</dbReference>
<dbReference type="CDD" id="cd17502">
    <property type="entry name" value="MFS_Azr1_MDR_like"/>
    <property type="match status" value="1"/>
</dbReference>
<dbReference type="SUPFAM" id="SSF103473">
    <property type="entry name" value="MFS general substrate transporter"/>
    <property type="match status" value="1"/>
</dbReference>
<dbReference type="NCBIfam" id="TIGR00711">
    <property type="entry name" value="efflux_EmrB"/>
    <property type="match status" value="1"/>
</dbReference>
<evidence type="ECO:0000256" key="2">
    <source>
        <dbReference type="ARBA" id="ARBA00022448"/>
    </source>
</evidence>
<accession>A0A1V0UNA0</accession>
<dbReference type="InterPro" id="IPR036259">
    <property type="entry name" value="MFS_trans_sf"/>
</dbReference>
<keyword evidence="4" id="KW-0812">Transmembrane</keyword>
<dbReference type="PANTHER" id="PTHR23501:SF197">
    <property type="entry name" value="COMD"/>
    <property type="match status" value="1"/>
</dbReference>
<keyword evidence="2" id="KW-0813">Transport</keyword>
<organism evidence="7 8">
    <name type="scientific">Paenibacillus larvae subsp. pulvifaciens</name>
    <dbReference type="NCBI Taxonomy" id="1477"/>
    <lineage>
        <taxon>Bacteria</taxon>
        <taxon>Bacillati</taxon>
        <taxon>Bacillota</taxon>
        <taxon>Bacilli</taxon>
        <taxon>Bacillales</taxon>
        <taxon>Paenibacillaceae</taxon>
        <taxon>Paenibacillus</taxon>
    </lineage>
</organism>
<evidence type="ECO:0000256" key="5">
    <source>
        <dbReference type="ARBA" id="ARBA00022989"/>
    </source>
</evidence>
<evidence type="ECO:0000313" key="8">
    <source>
        <dbReference type="Proteomes" id="UP000192727"/>
    </source>
</evidence>
<evidence type="ECO:0000256" key="1">
    <source>
        <dbReference type="ARBA" id="ARBA00004651"/>
    </source>
</evidence>
<gene>
    <name evidence="7" type="ORF">B7C51_00760</name>
</gene>
<evidence type="ECO:0000256" key="3">
    <source>
        <dbReference type="ARBA" id="ARBA00022475"/>
    </source>
</evidence>
<dbReference type="PROSITE" id="PS00216">
    <property type="entry name" value="SUGAR_TRANSPORT_1"/>
    <property type="match status" value="1"/>
</dbReference>
<sequence length="538" mass="57944">MSEIQQTKGINKRLVLAGLIIGMFFSSLEQTVVGTAMPTIIKDLDGFSIFAWVTTAYMITSTTIIPIVGKLSDLFGRRMMYLIGTVIFVVGSMLCATATSMEQLVIYRGIQGLGGGMIMPLSQTIIGDIFTAEQRARWQGVFGAIFGLSSVFGPFVGGFIVDHVSWHWIFSINAPFGLLSALLILFGMKHEITAKSQGKVNIDYLGILTLVTGLVLFLLGITFAGDKFAWASTESYLIFGGSLLFILLFILAELKAAEPIIDMGLFKNRVFTSVNLLGFVLGLGMFGAIMFVPLFMQGILGVSPTAAGSTMTPMMIALILASVIGGQLLLRFTYRTILFIGMLIASLGFFLMSTLGIDTASLTVYSFMIVMGLGMGLVMPTLTIAVQNEFPRNQLGAVTSATTFFRSIGGTIGVTVLNVVMNHNLKVNMTDTLATPDVTGNPMMSGALSQIGTDSDKMFGVMLNPQLLGDKLPADIVHNIVTTVKSAWVHSFSTVFLVGLIFVAIGVLITLTVGKGRIKRDKKESEASRVHESKEVQT</sequence>
<evidence type="ECO:0000256" key="4">
    <source>
        <dbReference type="ARBA" id="ARBA00022692"/>
    </source>
</evidence>
<keyword evidence="3" id="KW-1003">Cell membrane</keyword>
<dbReference type="PRINTS" id="PR01036">
    <property type="entry name" value="TCRTETB"/>
</dbReference>
<dbReference type="EMBL" id="CP020557">
    <property type="protein sequence ID" value="ARF66644.1"/>
    <property type="molecule type" value="Genomic_DNA"/>
</dbReference>
<dbReference type="GeneID" id="64218772"/>
<protein>
    <submittedName>
        <fullName evidence="7">MFS transporter</fullName>
    </submittedName>
</protein>
<keyword evidence="6" id="KW-0472">Membrane</keyword>
<dbReference type="InterPro" id="IPR005829">
    <property type="entry name" value="Sugar_transporter_CS"/>
</dbReference>
<dbReference type="InterPro" id="IPR004638">
    <property type="entry name" value="EmrB-like"/>
</dbReference>
<dbReference type="RefSeq" id="WP_023485097.1">
    <property type="nucleotide sequence ID" value="NZ_CP019794.1"/>
</dbReference>
<evidence type="ECO:0000313" key="7">
    <source>
        <dbReference type="EMBL" id="ARF66644.1"/>
    </source>
</evidence>
<comment type="subcellular location">
    <subcellularLocation>
        <location evidence="1">Cell membrane</location>
        <topology evidence="1">Multi-pass membrane protein</topology>
    </subcellularLocation>
</comment>
<dbReference type="PROSITE" id="PS50850">
    <property type="entry name" value="MFS"/>
    <property type="match status" value="1"/>
</dbReference>
<dbReference type="AlphaFoldDB" id="A0A1V0UNA0"/>
<keyword evidence="5" id="KW-1133">Transmembrane helix</keyword>
<proteinExistence type="predicted"/>